<dbReference type="HOGENOM" id="CLU_087040_0_0_1"/>
<sequence length="237" mass="26600">MSEHHSSEPTPSLPPRSDHLSDTDQSVPYGSDDVQSDPDITKTEGIYLATSEGQRSDYFGGDEPLLETELSDPPESQSDFVIPDSELDRDDRINNVINAILANGMTLREFLRTFRLSGSALINPLGHPSQRQIVRRTLDAINYMQSQNLHADEFILALLDCHNQALWPHQRSLRGAEPYNRRVINGIFNGLRNQICAAGNEDEIWRDLIQHEADSPSSHFGQANDLQINVLCDHVMS</sequence>
<dbReference type="VEuPathDB" id="FungiDB:MELLADRAFT_114351"/>
<dbReference type="AlphaFoldDB" id="F4SD54"/>
<proteinExistence type="predicted"/>
<feature type="region of interest" description="Disordered" evidence="1">
    <location>
        <begin position="1"/>
        <end position="83"/>
    </location>
</feature>
<keyword evidence="3" id="KW-1185">Reference proteome</keyword>
<accession>F4SD54</accession>
<dbReference type="EMBL" id="GL883237">
    <property type="protein sequence ID" value="EGF97426.1"/>
    <property type="molecule type" value="Genomic_DNA"/>
</dbReference>
<dbReference type="KEGG" id="mlr:MELLADRAFT_114351"/>
<name>F4SD54_MELLP</name>
<dbReference type="InParanoid" id="F4SD54"/>
<protein>
    <submittedName>
        <fullName evidence="2">Uncharacterized protein</fullName>
    </submittedName>
</protein>
<reference evidence="3" key="1">
    <citation type="journal article" date="2011" name="Proc. Natl. Acad. Sci. U.S.A.">
        <title>Obligate biotrophy features unraveled by the genomic analysis of rust fungi.</title>
        <authorList>
            <person name="Duplessis S."/>
            <person name="Cuomo C.A."/>
            <person name="Lin Y.-C."/>
            <person name="Aerts A."/>
            <person name="Tisserant E."/>
            <person name="Veneault-Fourrey C."/>
            <person name="Joly D.L."/>
            <person name="Hacquard S."/>
            <person name="Amselem J."/>
            <person name="Cantarel B.L."/>
            <person name="Chiu R."/>
            <person name="Coutinho P.M."/>
            <person name="Feau N."/>
            <person name="Field M."/>
            <person name="Frey P."/>
            <person name="Gelhaye E."/>
            <person name="Goldberg J."/>
            <person name="Grabherr M.G."/>
            <person name="Kodira C.D."/>
            <person name="Kohler A."/>
            <person name="Kuees U."/>
            <person name="Lindquist E.A."/>
            <person name="Lucas S.M."/>
            <person name="Mago R."/>
            <person name="Mauceli E."/>
            <person name="Morin E."/>
            <person name="Murat C."/>
            <person name="Pangilinan J.L."/>
            <person name="Park R."/>
            <person name="Pearson M."/>
            <person name="Quesneville H."/>
            <person name="Rouhier N."/>
            <person name="Sakthikumar S."/>
            <person name="Salamov A.A."/>
            <person name="Schmutz J."/>
            <person name="Selles B."/>
            <person name="Shapiro H."/>
            <person name="Tanguay P."/>
            <person name="Tuskan G.A."/>
            <person name="Henrissat B."/>
            <person name="Van de Peer Y."/>
            <person name="Rouze P."/>
            <person name="Ellis J.G."/>
            <person name="Dodds P.N."/>
            <person name="Schein J.E."/>
            <person name="Zhong S."/>
            <person name="Hamelin R.C."/>
            <person name="Grigoriev I.V."/>
            <person name="Szabo L.J."/>
            <person name="Martin F."/>
        </authorList>
    </citation>
    <scope>NUCLEOTIDE SEQUENCE [LARGE SCALE GENOMIC DNA]</scope>
    <source>
        <strain evidence="3">98AG31 / pathotype 3-4-7</strain>
    </source>
</reference>
<dbReference type="Proteomes" id="UP000001072">
    <property type="component" value="Unassembled WGS sequence"/>
</dbReference>
<gene>
    <name evidence="2" type="ORF">MELLADRAFT_114351</name>
</gene>
<evidence type="ECO:0000313" key="3">
    <source>
        <dbReference type="Proteomes" id="UP000001072"/>
    </source>
</evidence>
<dbReference type="RefSeq" id="XP_007419307.1">
    <property type="nucleotide sequence ID" value="XM_007419245.1"/>
</dbReference>
<evidence type="ECO:0000313" key="2">
    <source>
        <dbReference type="EMBL" id="EGF97426.1"/>
    </source>
</evidence>
<dbReference type="GeneID" id="18925312"/>
<organism evidence="3">
    <name type="scientific">Melampsora larici-populina (strain 98AG31 / pathotype 3-4-7)</name>
    <name type="common">Poplar leaf rust fungus</name>
    <dbReference type="NCBI Taxonomy" id="747676"/>
    <lineage>
        <taxon>Eukaryota</taxon>
        <taxon>Fungi</taxon>
        <taxon>Dikarya</taxon>
        <taxon>Basidiomycota</taxon>
        <taxon>Pucciniomycotina</taxon>
        <taxon>Pucciniomycetes</taxon>
        <taxon>Pucciniales</taxon>
        <taxon>Melampsoraceae</taxon>
        <taxon>Melampsora</taxon>
    </lineage>
</organism>
<evidence type="ECO:0000256" key="1">
    <source>
        <dbReference type="SAM" id="MobiDB-lite"/>
    </source>
</evidence>